<evidence type="ECO:0000313" key="2">
    <source>
        <dbReference type="Proteomes" id="UP000037432"/>
    </source>
</evidence>
<proteinExistence type="predicted"/>
<evidence type="ECO:0000313" key="1">
    <source>
        <dbReference type="EMBL" id="KMS76039.1"/>
    </source>
</evidence>
<name>A0A0J7ZJK6_STRVR</name>
<reference evidence="1 2" key="1">
    <citation type="submission" date="2015-06" db="EMBL/GenBank/DDBJ databases">
        <authorList>
            <person name="Ju K.-S."/>
            <person name="Doroghazi J.R."/>
            <person name="Metcalf W.W."/>
        </authorList>
    </citation>
    <scope>NUCLEOTIDE SEQUENCE [LARGE SCALE GENOMIC DNA]</scope>
    <source>
        <strain evidence="1 2">NRRL 3414</strain>
    </source>
</reference>
<protein>
    <submittedName>
        <fullName evidence="1">Uncharacterized protein</fullName>
    </submittedName>
</protein>
<dbReference type="PATRIC" id="fig|1938.3.peg.621"/>
<accession>A0A0J7ZJK6</accession>
<dbReference type="EMBL" id="LFNT01000005">
    <property type="protein sequence ID" value="KMS76039.1"/>
    <property type="molecule type" value="Genomic_DNA"/>
</dbReference>
<dbReference type="Proteomes" id="UP000037432">
    <property type="component" value="Unassembled WGS sequence"/>
</dbReference>
<organism evidence="1 2">
    <name type="scientific">Streptomyces viridochromogenes</name>
    <dbReference type="NCBI Taxonomy" id="1938"/>
    <lineage>
        <taxon>Bacteria</taxon>
        <taxon>Bacillati</taxon>
        <taxon>Actinomycetota</taxon>
        <taxon>Actinomycetes</taxon>
        <taxon>Kitasatosporales</taxon>
        <taxon>Streptomycetaceae</taxon>
        <taxon>Streptomyces</taxon>
    </lineage>
</organism>
<gene>
    <name evidence="1" type="ORF">ACM01_07400</name>
</gene>
<dbReference type="AlphaFoldDB" id="A0A0J7ZJK6"/>
<comment type="caution">
    <text evidence="1">The sequence shown here is derived from an EMBL/GenBank/DDBJ whole genome shotgun (WGS) entry which is preliminary data.</text>
</comment>
<sequence>MTAMTLRTIAHHLGLPVRRDPQEVAKIIEGLRPNLAELPDDRRERLAAEWTKVLSERHWHRPYLRD</sequence>